<reference evidence="1" key="1">
    <citation type="submission" date="2021-04" db="EMBL/GenBank/DDBJ databases">
        <title>Draft genome sequence of Xylanibacillus composti strain K13.</title>
        <authorList>
            <person name="Uke A."/>
            <person name="Chhe C."/>
            <person name="Baramee S."/>
            <person name="Kosugi A."/>
        </authorList>
    </citation>
    <scope>NUCLEOTIDE SEQUENCE</scope>
    <source>
        <strain evidence="1">K13</strain>
    </source>
</reference>
<name>A0A8J4H288_9BACL</name>
<evidence type="ECO:0000313" key="2">
    <source>
        <dbReference type="Proteomes" id="UP000677918"/>
    </source>
</evidence>
<proteinExistence type="predicted"/>
<dbReference type="RefSeq" id="WP_213412352.1">
    <property type="nucleotide sequence ID" value="NZ_BOVK01000029.1"/>
</dbReference>
<accession>A0A8J4H288</accession>
<organism evidence="1 2">
    <name type="scientific">Xylanibacillus composti</name>
    <dbReference type="NCBI Taxonomy" id="1572762"/>
    <lineage>
        <taxon>Bacteria</taxon>
        <taxon>Bacillati</taxon>
        <taxon>Bacillota</taxon>
        <taxon>Bacilli</taxon>
        <taxon>Bacillales</taxon>
        <taxon>Paenibacillaceae</taxon>
        <taxon>Xylanibacillus</taxon>
    </lineage>
</organism>
<comment type="caution">
    <text evidence="1">The sequence shown here is derived from an EMBL/GenBank/DDBJ whole genome shotgun (WGS) entry which is preliminary data.</text>
</comment>
<dbReference type="AlphaFoldDB" id="A0A8J4H288"/>
<dbReference type="EMBL" id="BOVK01000029">
    <property type="protein sequence ID" value="GIQ69554.1"/>
    <property type="molecule type" value="Genomic_DNA"/>
</dbReference>
<sequence length="180" mass="20426">MEQIEIMRVSIENVRNLISNSIQLLRDTDLLLSQSGYYPLHGNTIGSETSKNMNQSAEQAGTFFPQYMSRYYTAEQGKASSTVLCVNIQFYHFNREALDPCIIAGVCSLKDESLSVQYWWLKYYAFEASTNFVADGSIFHDEDEEAAIDFWGENLALFTDNQVLQDKIVTRLLDMAKSAG</sequence>
<gene>
    <name evidence="1" type="ORF">XYCOK13_23780</name>
</gene>
<protein>
    <submittedName>
        <fullName evidence="1">Uncharacterized protein</fullName>
    </submittedName>
</protein>
<dbReference type="Proteomes" id="UP000677918">
    <property type="component" value="Unassembled WGS sequence"/>
</dbReference>
<evidence type="ECO:0000313" key="1">
    <source>
        <dbReference type="EMBL" id="GIQ69554.1"/>
    </source>
</evidence>
<keyword evidence="2" id="KW-1185">Reference proteome</keyword>